<dbReference type="OrthoDB" id="9800565at2"/>
<proteinExistence type="inferred from homology"/>
<evidence type="ECO:0000313" key="5">
    <source>
        <dbReference type="Proteomes" id="UP000006443"/>
    </source>
</evidence>
<keyword evidence="2" id="KW-0479">Metal-binding</keyword>
<dbReference type="STRING" id="555088.DealDRAFT_0314"/>
<dbReference type="InterPro" id="IPR041802">
    <property type="entry name" value="MPP_YfcE"/>
</dbReference>
<comment type="caution">
    <text evidence="4">The sequence shown here is derived from an EMBL/GenBank/DDBJ whole genome shotgun (WGS) entry which is preliminary data.</text>
</comment>
<evidence type="ECO:0000259" key="3">
    <source>
        <dbReference type="Pfam" id="PF12850"/>
    </source>
</evidence>
<sequence>MRIGVLSDTHIPARAKHLPPVLFDLFDGVDLILHAGDLVEESVLDDLTAIAPVEAVAGNMDSFEVHERLGEKKILQLAGYNIGLIHGNIGSNRSKTPQRSLEAFAGEAVDCVVFGHSHQPYNERVNGVLLFNPGSPTDRRREPRHSCGIITLGKTIEAEIIYL</sequence>
<dbReference type="EC" id="3.1.4.-" evidence="2"/>
<dbReference type="GO" id="GO:0016787">
    <property type="term" value="F:hydrolase activity"/>
    <property type="evidence" value="ECO:0007669"/>
    <property type="project" value="UniProtKB-UniRule"/>
</dbReference>
<dbReference type="eggNOG" id="COG0622">
    <property type="taxonomic scope" value="Bacteria"/>
</dbReference>
<dbReference type="RefSeq" id="WP_008514204.1">
    <property type="nucleotide sequence ID" value="NZ_ACJM01000001.1"/>
</dbReference>
<name>C0GCV5_DETAL</name>
<accession>C0GCV5</accession>
<dbReference type="Pfam" id="PF12850">
    <property type="entry name" value="Metallophos_2"/>
    <property type="match status" value="1"/>
</dbReference>
<gene>
    <name evidence="4" type="ORF">DealDRAFT_0314</name>
</gene>
<dbReference type="Gene3D" id="3.60.21.10">
    <property type="match status" value="1"/>
</dbReference>
<evidence type="ECO:0000256" key="1">
    <source>
        <dbReference type="ARBA" id="ARBA00008950"/>
    </source>
</evidence>
<dbReference type="InterPro" id="IPR024654">
    <property type="entry name" value="Calcineurin-like_PHP_lpxH"/>
</dbReference>
<dbReference type="EMBL" id="ACJM01000001">
    <property type="protein sequence ID" value="EEG79040.1"/>
    <property type="molecule type" value="Genomic_DNA"/>
</dbReference>
<dbReference type="AlphaFoldDB" id="C0GCV5"/>
<dbReference type="PANTHER" id="PTHR11124">
    <property type="entry name" value="VACUOLAR SORTING PROTEIN VPS29"/>
    <property type="match status" value="1"/>
</dbReference>
<evidence type="ECO:0000256" key="2">
    <source>
        <dbReference type="RuleBase" id="RU362039"/>
    </source>
</evidence>
<dbReference type="InterPro" id="IPR000979">
    <property type="entry name" value="Phosphodiesterase_MJ0936/Vps29"/>
</dbReference>
<dbReference type="GO" id="GO:0046872">
    <property type="term" value="F:metal ion binding"/>
    <property type="evidence" value="ECO:0007669"/>
    <property type="project" value="UniProtKB-KW"/>
</dbReference>
<dbReference type="Proteomes" id="UP000006443">
    <property type="component" value="Unassembled WGS sequence"/>
</dbReference>
<comment type="similarity">
    <text evidence="1 2">Belongs to the metallophosphoesterase superfamily. YfcE family.</text>
</comment>
<dbReference type="SUPFAM" id="SSF56300">
    <property type="entry name" value="Metallo-dependent phosphatases"/>
    <property type="match status" value="1"/>
</dbReference>
<comment type="cofactor">
    <cofactor evidence="2">
        <name>a divalent metal cation</name>
        <dbReference type="ChEBI" id="CHEBI:60240"/>
    </cofactor>
</comment>
<keyword evidence="5" id="KW-1185">Reference proteome</keyword>
<dbReference type="InterPro" id="IPR029052">
    <property type="entry name" value="Metallo-depent_PP-like"/>
</dbReference>
<protein>
    <recommendedName>
        <fullName evidence="2">Phosphoesterase</fullName>
        <ecNumber evidence="2">3.1.4.-</ecNumber>
    </recommendedName>
</protein>
<reference evidence="4 5" key="1">
    <citation type="submission" date="2009-02" db="EMBL/GenBank/DDBJ databases">
        <title>Sequencing of the draft genome and assembly of Dethiobacter alkaliphilus AHT 1.</title>
        <authorList>
            <consortium name="US DOE Joint Genome Institute (JGI-PGF)"/>
            <person name="Lucas S."/>
            <person name="Copeland A."/>
            <person name="Lapidus A."/>
            <person name="Glavina del Rio T."/>
            <person name="Dalin E."/>
            <person name="Tice H."/>
            <person name="Bruce D."/>
            <person name="Goodwin L."/>
            <person name="Pitluck S."/>
            <person name="Larimer F."/>
            <person name="Land M.L."/>
            <person name="Hauser L."/>
            <person name="Muyzer G."/>
        </authorList>
    </citation>
    <scope>NUCLEOTIDE SEQUENCE [LARGE SCALE GENOMIC DNA]</scope>
    <source>
        <strain evidence="4 5">AHT 1</strain>
    </source>
</reference>
<dbReference type="NCBIfam" id="TIGR00040">
    <property type="entry name" value="yfcE"/>
    <property type="match status" value="1"/>
</dbReference>
<organism evidence="4 5">
    <name type="scientific">Dethiobacter alkaliphilus AHT 1</name>
    <dbReference type="NCBI Taxonomy" id="555088"/>
    <lineage>
        <taxon>Bacteria</taxon>
        <taxon>Bacillati</taxon>
        <taxon>Bacillota</taxon>
        <taxon>Dethiobacteria</taxon>
        <taxon>Dethiobacterales</taxon>
        <taxon>Dethiobacteraceae</taxon>
        <taxon>Dethiobacter</taxon>
    </lineage>
</organism>
<feature type="domain" description="Calcineurin-like phosphoesterase" evidence="3">
    <location>
        <begin position="1"/>
        <end position="152"/>
    </location>
</feature>
<dbReference type="CDD" id="cd00841">
    <property type="entry name" value="MPP_YfcE"/>
    <property type="match status" value="1"/>
</dbReference>
<evidence type="ECO:0000313" key="4">
    <source>
        <dbReference type="EMBL" id="EEG79040.1"/>
    </source>
</evidence>